<protein>
    <submittedName>
        <fullName evidence="1">Uncharacterized protein</fullName>
    </submittedName>
</protein>
<dbReference type="OrthoDB" id="1273603at2"/>
<evidence type="ECO:0000313" key="2">
    <source>
        <dbReference type="Proteomes" id="UP000315540"/>
    </source>
</evidence>
<dbReference type="AlphaFoldDB" id="A0A504JIC6"/>
<evidence type="ECO:0000313" key="1">
    <source>
        <dbReference type="EMBL" id="TPN87363.1"/>
    </source>
</evidence>
<dbReference type="RefSeq" id="WP_140592005.1">
    <property type="nucleotide sequence ID" value="NZ_VFWZ01000002.1"/>
</dbReference>
<keyword evidence="2" id="KW-1185">Reference proteome</keyword>
<dbReference type="EMBL" id="VFWZ01000002">
    <property type="protein sequence ID" value="TPN87363.1"/>
    <property type="molecule type" value="Genomic_DNA"/>
</dbReference>
<proteinExistence type="predicted"/>
<comment type="caution">
    <text evidence="1">The sequence shown here is derived from an EMBL/GenBank/DDBJ whole genome shotgun (WGS) entry which is preliminary data.</text>
</comment>
<name>A0A504JIC6_9FLAO</name>
<gene>
    <name evidence="1" type="ORF">FHK87_07185</name>
</gene>
<accession>A0A504JIC6</accession>
<sequence length="63" mass="6581">MTARSRAVWGTKSSGFTDGFAFNGVALMLPLLVTPLDEYTIKAAADFADEDIANGSSVASTSH</sequence>
<organism evidence="1 2">
    <name type="scientific">Aquimarina algicola</name>
    <dbReference type="NCBI Taxonomy" id="2589995"/>
    <lineage>
        <taxon>Bacteria</taxon>
        <taxon>Pseudomonadati</taxon>
        <taxon>Bacteroidota</taxon>
        <taxon>Flavobacteriia</taxon>
        <taxon>Flavobacteriales</taxon>
        <taxon>Flavobacteriaceae</taxon>
        <taxon>Aquimarina</taxon>
    </lineage>
</organism>
<dbReference type="Proteomes" id="UP000315540">
    <property type="component" value="Unassembled WGS sequence"/>
</dbReference>
<reference evidence="1 2" key="1">
    <citation type="submission" date="2019-06" db="EMBL/GenBank/DDBJ databases">
        <authorList>
            <person name="Meng X."/>
        </authorList>
    </citation>
    <scope>NUCLEOTIDE SEQUENCE [LARGE SCALE GENOMIC DNA]</scope>
    <source>
        <strain evidence="1 2">M625</strain>
    </source>
</reference>